<dbReference type="Proteomes" id="UP000782475">
    <property type="component" value="Unassembled WGS sequence"/>
</dbReference>
<gene>
    <name evidence="1" type="ORF">KJJ99_00370</name>
</gene>
<organism evidence="1 2">
    <name type="scientific">Stutzerimonas chloritidismutans</name>
    <name type="common">Pseudomonas chloritidismutans</name>
    <dbReference type="NCBI Taxonomy" id="203192"/>
    <lineage>
        <taxon>Bacteria</taxon>
        <taxon>Pseudomonadati</taxon>
        <taxon>Pseudomonadota</taxon>
        <taxon>Gammaproteobacteria</taxon>
        <taxon>Pseudomonadales</taxon>
        <taxon>Pseudomonadaceae</taxon>
        <taxon>Stutzerimonas</taxon>
    </lineage>
</organism>
<sequence length="172" mass="18861">MDLAALSVQDLLKLQAAVIGELKNRGILRTKNNPVGDYAEWLVASALGLKLAKNSSAGHDAVSESGRKIQIKARRVTADNKSRQLGVIRNLESMDFDELVAVIFDDTYEIVLAVSIPHAVIAEYSTYRPHVNGHVLHIRGALLSDYRVQNICTELKAYHNALKSLIPFVGTA</sequence>
<keyword evidence="2" id="KW-1185">Reference proteome</keyword>
<protein>
    <submittedName>
        <fullName evidence="1">Uncharacterized protein</fullName>
    </submittedName>
</protein>
<name>A0ACC5VCV5_STUCH</name>
<evidence type="ECO:0000313" key="2">
    <source>
        <dbReference type="Proteomes" id="UP000782475"/>
    </source>
</evidence>
<proteinExistence type="predicted"/>
<evidence type="ECO:0000313" key="1">
    <source>
        <dbReference type="EMBL" id="MBX7270260.1"/>
    </source>
</evidence>
<accession>A0ACC5VCV5</accession>
<comment type="caution">
    <text evidence="1">The sequence shown here is derived from an EMBL/GenBank/DDBJ whole genome shotgun (WGS) entry which is preliminary data.</text>
</comment>
<dbReference type="EMBL" id="JAHHFP010000001">
    <property type="protein sequence ID" value="MBX7270260.1"/>
    <property type="molecule type" value="Genomic_DNA"/>
</dbReference>
<reference evidence="1 2" key="1">
    <citation type="journal article" date="2021" name="Appl. Microbiol. Biotechnol.">
        <title>Biotechnological applications of marine bacteria in bioremediation of environments polluted with hydrocarbons and plastics.</title>
        <authorList>
            <person name="Muriel-Millan L.F."/>
            <person name="Millan-Lopez S."/>
            <person name="Pardo-Lopez L."/>
        </authorList>
    </citation>
    <scope>NUCLEOTIDE SEQUENCE [LARGE SCALE GENOMIC DNA]</scope>
    <source>
        <strain evidence="1 2">GOM4</strain>
    </source>
</reference>